<comment type="caution">
    <text evidence="6">The sequence shown here is derived from an EMBL/GenBank/DDBJ whole genome shotgun (WGS) entry which is preliminary data.</text>
</comment>
<dbReference type="AlphaFoldDB" id="A0A4R4EKJ9"/>
<keyword evidence="7" id="KW-1185">Reference proteome</keyword>
<keyword evidence="3 5" id="KW-1133">Transmembrane helix</keyword>
<protein>
    <recommendedName>
        <fullName evidence="8">PQ-loop repeat-containing protein</fullName>
    </recommendedName>
</protein>
<evidence type="ECO:0000256" key="2">
    <source>
        <dbReference type="ARBA" id="ARBA00022692"/>
    </source>
</evidence>
<dbReference type="Proteomes" id="UP000295418">
    <property type="component" value="Unassembled WGS sequence"/>
</dbReference>
<sequence length="90" mass="10295">MIFDLFQITGGVILAFGWIPQIIQILRTKSVEDLNRRTFWSLFTGIGLMEVYAIKLGIDGVGYAFLFTNTLSLILMIIILILIARFRQKN</sequence>
<dbReference type="GO" id="GO:0016020">
    <property type="term" value="C:membrane"/>
    <property type="evidence" value="ECO:0007669"/>
    <property type="project" value="UniProtKB-SubCell"/>
</dbReference>
<evidence type="ECO:0000256" key="1">
    <source>
        <dbReference type="ARBA" id="ARBA00004141"/>
    </source>
</evidence>
<keyword evidence="4 5" id="KW-0472">Membrane</keyword>
<feature type="transmembrane region" description="Helical" evidence="5">
    <location>
        <begin position="6"/>
        <end position="26"/>
    </location>
</feature>
<dbReference type="Gene3D" id="1.20.1280.290">
    <property type="match status" value="1"/>
</dbReference>
<feature type="transmembrane region" description="Helical" evidence="5">
    <location>
        <begin position="38"/>
        <end position="58"/>
    </location>
</feature>
<evidence type="ECO:0000313" key="7">
    <source>
        <dbReference type="Proteomes" id="UP000295418"/>
    </source>
</evidence>
<dbReference type="RefSeq" id="WP_132417382.1">
    <property type="nucleotide sequence ID" value="NZ_SKFG01000004.1"/>
</dbReference>
<dbReference type="Pfam" id="PF04193">
    <property type="entry name" value="PQ-loop"/>
    <property type="match status" value="1"/>
</dbReference>
<reference evidence="6 7" key="1">
    <citation type="submission" date="2019-03" db="EMBL/GenBank/DDBJ databases">
        <authorList>
            <person name="Kim M.K.M."/>
        </authorList>
    </citation>
    <scope>NUCLEOTIDE SEQUENCE [LARGE SCALE GENOMIC DNA]</scope>
    <source>
        <strain evidence="6 7">18JY21-1</strain>
    </source>
</reference>
<evidence type="ECO:0008006" key="8">
    <source>
        <dbReference type="Google" id="ProtNLM"/>
    </source>
</evidence>
<feature type="transmembrane region" description="Helical" evidence="5">
    <location>
        <begin position="64"/>
        <end position="84"/>
    </location>
</feature>
<organism evidence="6 7">
    <name type="scientific">Paenibacillus albiflavus</name>
    <dbReference type="NCBI Taxonomy" id="2545760"/>
    <lineage>
        <taxon>Bacteria</taxon>
        <taxon>Bacillati</taxon>
        <taxon>Bacillota</taxon>
        <taxon>Bacilli</taxon>
        <taxon>Bacillales</taxon>
        <taxon>Paenibacillaceae</taxon>
        <taxon>Paenibacillus</taxon>
    </lineage>
</organism>
<dbReference type="OrthoDB" id="2989163at2"/>
<gene>
    <name evidence="6" type="ORF">E0485_07665</name>
</gene>
<proteinExistence type="predicted"/>
<dbReference type="InterPro" id="IPR006603">
    <property type="entry name" value="PQ-loop_rpt"/>
</dbReference>
<evidence type="ECO:0000313" key="6">
    <source>
        <dbReference type="EMBL" id="TCZ78931.1"/>
    </source>
</evidence>
<evidence type="ECO:0000256" key="4">
    <source>
        <dbReference type="ARBA" id="ARBA00023136"/>
    </source>
</evidence>
<name>A0A4R4EKJ9_9BACL</name>
<comment type="subcellular location">
    <subcellularLocation>
        <location evidence="1">Membrane</location>
        <topology evidence="1">Multi-pass membrane protein</topology>
    </subcellularLocation>
</comment>
<evidence type="ECO:0000256" key="3">
    <source>
        <dbReference type="ARBA" id="ARBA00022989"/>
    </source>
</evidence>
<dbReference type="EMBL" id="SKFG01000004">
    <property type="protein sequence ID" value="TCZ78931.1"/>
    <property type="molecule type" value="Genomic_DNA"/>
</dbReference>
<keyword evidence="2 5" id="KW-0812">Transmembrane</keyword>
<accession>A0A4R4EKJ9</accession>
<evidence type="ECO:0000256" key="5">
    <source>
        <dbReference type="SAM" id="Phobius"/>
    </source>
</evidence>